<gene>
    <name evidence="2" type="ORF">VC83_07989</name>
</gene>
<dbReference type="RefSeq" id="XP_024321224.1">
    <property type="nucleotide sequence ID" value="XM_024471552.1"/>
</dbReference>
<accession>A0A177A0X8</accession>
<dbReference type="Proteomes" id="UP000077154">
    <property type="component" value="Unassembled WGS sequence"/>
</dbReference>
<dbReference type="OrthoDB" id="5244662at2759"/>
<dbReference type="VEuPathDB" id="FungiDB:GMDG_06637"/>
<organism evidence="2">
    <name type="scientific">Pseudogymnoascus destructans</name>
    <dbReference type="NCBI Taxonomy" id="655981"/>
    <lineage>
        <taxon>Eukaryota</taxon>
        <taxon>Fungi</taxon>
        <taxon>Dikarya</taxon>
        <taxon>Ascomycota</taxon>
        <taxon>Pezizomycotina</taxon>
        <taxon>Leotiomycetes</taxon>
        <taxon>Thelebolales</taxon>
        <taxon>Thelebolaceae</taxon>
        <taxon>Pseudogymnoascus</taxon>
    </lineage>
</organism>
<dbReference type="GeneID" id="36291032"/>
<reference evidence="2" key="1">
    <citation type="submission" date="2016-03" db="EMBL/GenBank/DDBJ databases">
        <title>Updated assembly of Pseudogymnoascus destructans, the fungus causing white-nose syndrome of bats.</title>
        <authorList>
            <person name="Palmer J.M."/>
            <person name="Drees K.P."/>
            <person name="Foster J.T."/>
            <person name="Lindner D.L."/>
        </authorList>
    </citation>
    <scope>NUCLEOTIDE SEQUENCE [LARGE SCALE GENOMIC DNA]</scope>
    <source>
        <strain evidence="2">20631-21</strain>
    </source>
</reference>
<dbReference type="AlphaFoldDB" id="A0A177A0X8"/>
<feature type="region of interest" description="Disordered" evidence="1">
    <location>
        <begin position="161"/>
        <end position="182"/>
    </location>
</feature>
<feature type="compositionally biased region" description="Basic and acidic residues" evidence="1">
    <location>
        <begin position="161"/>
        <end position="170"/>
    </location>
</feature>
<sequence length="310" mass="34506">MRWIIKDIMEHCLKPDKDGKRNKLLCSEEIPVSAWYVEMVCKTFYIRAEVLHAGLTDPQHIALVKEFNGPHSSLAVLIMMYAVSSQGANLDGPDTIGWERNSSFAASQIIVVLEDVNLITPAPTVGDSTTEDWTSDKDKPGPSFTPVNRPLLKRKHATLEKTVHSAHGREVPSSSSGPSGEYIPHRIDSESDDDINAIIAPGDLSDDNNGPELTPTDYIKDFKKSWTKLTPEEKALYDQDELDFLVLLSMDPNHVYTGVEIQGPRLCLDPASFKLEYCTAQHSTCVPLPWFLDEEYCILTAAEATDPLSY</sequence>
<dbReference type="EMBL" id="KV441406">
    <property type="protein sequence ID" value="OAF55925.1"/>
    <property type="molecule type" value="Genomic_DNA"/>
</dbReference>
<feature type="region of interest" description="Disordered" evidence="1">
    <location>
        <begin position="123"/>
        <end position="149"/>
    </location>
</feature>
<evidence type="ECO:0000313" key="2">
    <source>
        <dbReference type="EMBL" id="OAF55925.1"/>
    </source>
</evidence>
<name>A0A177A0X8_9PEZI</name>
<evidence type="ECO:0000256" key="1">
    <source>
        <dbReference type="SAM" id="MobiDB-lite"/>
    </source>
</evidence>
<proteinExistence type="predicted"/>
<protein>
    <submittedName>
        <fullName evidence="2">Uncharacterized protein</fullName>
    </submittedName>
</protein>